<reference evidence="2" key="1">
    <citation type="submission" date="2018-05" db="EMBL/GenBank/DDBJ databases">
        <title>Complete genome sequnece of Akkermansia muciniphila EB-AMDK-40.</title>
        <authorList>
            <person name="Nam Y.-D."/>
            <person name="Chung W.-H."/>
            <person name="Park Y.S."/>
            <person name="Kang J."/>
        </authorList>
    </citation>
    <scope>NUCLEOTIDE SEQUENCE</scope>
    <source>
        <strain evidence="2">EB-AMDK-40</strain>
    </source>
</reference>
<evidence type="ECO:0000313" key="3">
    <source>
        <dbReference type="Proteomes" id="UP000642553"/>
    </source>
</evidence>
<dbReference type="InterPro" id="IPR010982">
    <property type="entry name" value="Lambda_DNA-bd_dom_sf"/>
</dbReference>
<proteinExistence type="predicted"/>
<feature type="domain" description="HTH cro/C1-type" evidence="1">
    <location>
        <begin position="7"/>
        <end position="42"/>
    </location>
</feature>
<name>A0AAE6TBF1_9BACT</name>
<dbReference type="GO" id="GO:0003677">
    <property type="term" value="F:DNA binding"/>
    <property type="evidence" value="ECO:0007669"/>
    <property type="project" value="InterPro"/>
</dbReference>
<evidence type="ECO:0000313" key="2">
    <source>
        <dbReference type="EMBL" id="QHV63475.1"/>
    </source>
</evidence>
<dbReference type="AlphaFoldDB" id="A0AAE6TBF1"/>
<dbReference type="Proteomes" id="UP000642553">
    <property type="component" value="Chromosome"/>
</dbReference>
<sequence>MSKGINFKKLRNDAGLTLAHLAELSGYDVTDIVRLEQGEKIPPCIRECILALLLQAREEGLALDVRIWRERALKAEYKVEILLGMVKGGMDVL</sequence>
<accession>A0AAE6TBF1</accession>
<dbReference type="InterPro" id="IPR001387">
    <property type="entry name" value="Cro/C1-type_HTH"/>
</dbReference>
<dbReference type="CDD" id="cd00093">
    <property type="entry name" value="HTH_XRE"/>
    <property type="match status" value="1"/>
</dbReference>
<organism evidence="2 3">
    <name type="scientific">Akkermansia massiliensis</name>
    <dbReference type="NCBI Taxonomy" id="2927224"/>
    <lineage>
        <taxon>Bacteria</taxon>
        <taxon>Pseudomonadati</taxon>
        <taxon>Verrucomicrobiota</taxon>
        <taxon>Verrucomicrobiia</taxon>
        <taxon>Verrucomicrobiales</taxon>
        <taxon>Akkermansiaceae</taxon>
        <taxon>Akkermansia</taxon>
    </lineage>
</organism>
<dbReference type="Gene3D" id="1.10.260.40">
    <property type="entry name" value="lambda repressor-like DNA-binding domains"/>
    <property type="match status" value="1"/>
</dbReference>
<protein>
    <submittedName>
        <fullName evidence="2">XRE family transcriptional regulator</fullName>
    </submittedName>
</protein>
<dbReference type="PROSITE" id="PS50943">
    <property type="entry name" value="HTH_CROC1"/>
    <property type="match status" value="1"/>
</dbReference>
<gene>
    <name evidence="2" type="ORF">DMI76_08915</name>
</gene>
<dbReference type="SUPFAM" id="SSF47413">
    <property type="entry name" value="lambda repressor-like DNA-binding domains"/>
    <property type="match status" value="1"/>
</dbReference>
<evidence type="ECO:0000259" key="1">
    <source>
        <dbReference type="PROSITE" id="PS50943"/>
    </source>
</evidence>
<dbReference type="RefSeq" id="WP_102722744.1">
    <property type="nucleotide sequence ID" value="NZ_CP029701.1"/>
</dbReference>
<dbReference type="EMBL" id="CP029701">
    <property type="protein sequence ID" value="QHV63475.1"/>
    <property type="molecule type" value="Genomic_DNA"/>
</dbReference>